<protein>
    <submittedName>
        <fullName evidence="8">Geranylgeranyl pyrophosphate synthase</fullName>
    </submittedName>
    <submittedName>
        <fullName evidence="9">Transferase</fullName>
        <ecNumber evidence="9">2.5.1.30</ecNumber>
    </submittedName>
</protein>
<dbReference type="SUPFAM" id="SSF48576">
    <property type="entry name" value="Terpenoid synthases"/>
    <property type="match status" value="1"/>
</dbReference>
<dbReference type="OrthoDB" id="4497239at2"/>
<dbReference type="PROSITE" id="PS00444">
    <property type="entry name" value="POLYPRENYL_SYNTHASE_2"/>
    <property type="match status" value="1"/>
</dbReference>
<dbReference type="Gene3D" id="1.10.600.10">
    <property type="entry name" value="Farnesyl Diphosphate Synthase"/>
    <property type="match status" value="1"/>
</dbReference>
<dbReference type="PANTHER" id="PTHR12001">
    <property type="entry name" value="GERANYLGERANYL PYROPHOSPHATE SYNTHASE"/>
    <property type="match status" value="1"/>
</dbReference>
<evidence type="ECO:0000313" key="10">
    <source>
        <dbReference type="Proteomes" id="UP000028780"/>
    </source>
</evidence>
<evidence type="ECO:0000256" key="4">
    <source>
        <dbReference type="ARBA" id="ARBA00022679"/>
    </source>
</evidence>
<dbReference type="Proteomes" id="UP000215374">
    <property type="component" value="Chromosome 1"/>
</dbReference>
<accession>A0A076NKP4</accession>
<evidence type="ECO:0000256" key="7">
    <source>
        <dbReference type="RuleBase" id="RU004466"/>
    </source>
</evidence>
<reference evidence="8 10" key="1">
    <citation type="submission" date="2014-08" db="EMBL/GenBank/DDBJ databases">
        <title>Complete genome sequence of Corynebacterium imitans DSM 44264, isolated from a five-month-old boy with suspected pharyngeal diphtheria.</title>
        <authorList>
            <person name="Mollmann S."/>
            <person name="Albersmeier A."/>
            <person name="Ruckert C."/>
            <person name="Tauch A."/>
        </authorList>
    </citation>
    <scope>NUCLEOTIDE SEQUENCE [LARGE SCALE GENOMIC DNA]</scope>
    <source>
        <strain evidence="8 10">DSM 44264</strain>
    </source>
</reference>
<proteinExistence type="inferred from homology"/>
<dbReference type="SFLD" id="SFLDG01017">
    <property type="entry name" value="Polyprenyl_Transferase_Like"/>
    <property type="match status" value="1"/>
</dbReference>
<dbReference type="RefSeq" id="WP_051904710.1">
    <property type="nucleotide sequence ID" value="NZ_CP009211.1"/>
</dbReference>
<dbReference type="SFLD" id="SFLDS00005">
    <property type="entry name" value="Isoprenoid_Synthase_Type_I"/>
    <property type="match status" value="1"/>
</dbReference>
<reference evidence="9 11" key="2">
    <citation type="submission" date="2017-06" db="EMBL/GenBank/DDBJ databases">
        <authorList>
            <consortium name="Pathogen Informatics"/>
        </authorList>
    </citation>
    <scope>NUCLEOTIDE SEQUENCE [LARGE SCALE GENOMIC DNA]</scope>
    <source>
        <strain evidence="9 11">NCTC13015</strain>
    </source>
</reference>
<keyword evidence="4 7" id="KW-0808">Transferase</keyword>
<comment type="pathway">
    <text evidence="2">Isoprenoid biosynthesis.</text>
</comment>
<evidence type="ECO:0000256" key="1">
    <source>
        <dbReference type="ARBA" id="ARBA00001946"/>
    </source>
</evidence>
<dbReference type="EC" id="2.5.1.30" evidence="9"/>
<evidence type="ECO:0000313" key="9">
    <source>
        <dbReference type="EMBL" id="SNV57501.1"/>
    </source>
</evidence>
<dbReference type="InterPro" id="IPR000092">
    <property type="entry name" value="Polyprenyl_synt"/>
</dbReference>
<dbReference type="EMBL" id="LT906467">
    <property type="protein sequence ID" value="SNV57501.1"/>
    <property type="molecule type" value="Genomic_DNA"/>
</dbReference>
<evidence type="ECO:0000256" key="6">
    <source>
        <dbReference type="ARBA" id="ARBA00022842"/>
    </source>
</evidence>
<dbReference type="STRING" id="156978.CIMIT_01615"/>
<dbReference type="GO" id="GO:0000010">
    <property type="term" value="F:heptaprenyl diphosphate synthase activity"/>
    <property type="evidence" value="ECO:0007669"/>
    <property type="project" value="UniProtKB-EC"/>
</dbReference>
<keyword evidence="10" id="KW-1185">Reference proteome</keyword>
<comment type="cofactor">
    <cofactor evidence="1">
        <name>Mg(2+)</name>
        <dbReference type="ChEBI" id="CHEBI:18420"/>
    </cofactor>
</comment>
<evidence type="ECO:0000256" key="2">
    <source>
        <dbReference type="ARBA" id="ARBA00005128"/>
    </source>
</evidence>
<comment type="similarity">
    <text evidence="3 7">Belongs to the FPP/GGPP synthase family.</text>
</comment>
<dbReference type="AlphaFoldDB" id="A0A076NKP4"/>
<dbReference type="GO" id="GO:0008299">
    <property type="term" value="P:isoprenoid biosynthetic process"/>
    <property type="evidence" value="ECO:0007669"/>
    <property type="project" value="InterPro"/>
</dbReference>
<dbReference type="EMBL" id="CP009211">
    <property type="protein sequence ID" value="AIJ32781.1"/>
    <property type="molecule type" value="Genomic_DNA"/>
</dbReference>
<dbReference type="Pfam" id="PF00348">
    <property type="entry name" value="polyprenyl_synt"/>
    <property type="match status" value="1"/>
</dbReference>
<gene>
    <name evidence="9" type="primary">hepT</name>
    <name evidence="8" type="ORF">CIMIT_01615</name>
    <name evidence="9" type="ORF">SAMEA4535761_00390</name>
</gene>
<evidence type="ECO:0000256" key="3">
    <source>
        <dbReference type="ARBA" id="ARBA00006706"/>
    </source>
</evidence>
<dbReference type="HOGENOM" id="CLU_014015_2_3_11"/>
<dbReference type="Proteomes" id="UP000028780">
    <property type="component" value="Chromosome"/>
</dbReference>
<dbReference type="eggNOG" id="COG0142">
    <property type="taxonomic scope" value="Bacteria"/>
</dbReference>
<name>A0A076NKP4_9CORY</name>
<dbReference type="GO" id="GO:0046872">
    <property type="term" value="F:metal ion binding"/>
    <property type="evidence" value="ECO:0007669"/>
    <property type="project" value="UniProtKB-KW"/>
</dbReference>
<dbReference type="InterPro" id="IPR033749">
    <property type="entry name" value="Polyprenyl_synt_CS"/>
</dbReference>
<dbReference type="KEGG" id="cii:CIMIT_01615"/>
<organism evidence="8 10">
    <name type="scientific">Corynebacterium imitans</name>
    <dbReference type="NCBI Taxonomy" id="156978"/>
    <lineage>
        <taxon>Bacteria</taxon>
        <taxon>Bacillati</taxon>
        <taxon>Actinomycetota</taxon>
        <taxon>Actinomycetes</taxon>
        <taxon>Mycobacteriales</taxon>
        <taxon>Corynebacteriaceae</taxon>
        <taxon>Corynebacterium</taxon>
    </lineage>
</organism>
<dbReference type="PANTHER" id="PTHR12001:SF69">
    <property type="entry name" value="ALL TRANS-POLYPRENYL-DIPHOSPHATE SYNTHASE PDSS1"/>
    <property type="match status" value="1"/>
</dbReference>
<dbReference type="InterPro" id="IPR008949">
    <property type="entry name" value="Isoprenoid_synthase_dom_sf"/>
</dbReference>
<keyword evidence="5" id="KW-0479">Metal-binding</keyword>
<keyword evidence="6" id="KW-0460">Magnesium</keyword>
<dbReference type="CDD" id="cd00685">
    <property type="entry name" value="Trans_IPPS_HT"/>
    <property type="match status" value="1"/>
</dbReference>
<evidence type="ECO:0000256" key="5">
    <source>
        <dbReference type="ARBA" id="ARBA00022723"/>
    </source>
</evidence>
<evidence type="ECO:0000313" key="8">
    <source>
        <dbReference type="EMBL" id="AIJ32781.1"/>
    </source>
</evidence>
<sequence length="338" mass="36529">MTNANHASQSHAFTMDLGDDALNQRIAHGMGEVERVLLERLSQGEDFITDKVTHLAVAGGKRFRPLMALLCSEFGPHPEAENVVKAAAITEMVHLATLYHDDVMDEADRRRGVESANSRWDNTVAILAGDVLFAHASRIMSEIDTATVAHFADTFQDLVTGQMLESIGARGGDPIEHYLKVIEGKTGVLIASAAYLGATHAGASREVVQSCQRLGAAVGMIFQIVDDIIDIFSDPEQSGKTPGTDLREGVFTLPVLYAMAEDSEAGHELREMLTGPLHTDAEVERALSLIGQTQGRARALDDVNAYLAAANRELDTLPQGPATEALRQLSRYTIDRVG</sequence>
<evidence type="ECO:0000313" key="11">
    <source>
        <dbReference type="Proteomes" id="UP000215374"/>
    </source>
</evidence>